<dbReference type="AlphaFoldDB" id="A0A177MRH1"/>
<dbReference type="PIRSF" id="PIRSF028141">
    <property type="entry name" value="C-di-GMP_BP_PA4608"/>
    <property type="match status" value="1"/>
</dbReference>
<dbReference type="GO" id="GO:0035438">
    <property type="term" value="F:cyclic-di-GMP binding"/>
    <property type="evidence" value="ECO:0007669"/>
    <property type="project" value="InterPro"/>
</dbReference>
<protein>
    <recommendedName>
        <fullName evidence="1">Cyclic diguanosine monophosphate-binding protein</fullName>
        <shortName evidence="1">c-di-GMP-binding protein</shortName>
    </recommendedName>
    <alternativeName>
        <fullName evidence="1">Pilz domain-containing protein</fullName>
    </alternativeName>
</protein>
<keyword evidence="1" id="KW-0973">c-di-GMP</keyword>
<dbReference type="InterPro" id="IPR009875">
    <property type="entry name" value="PilZ_domain"/>
</dbReference>
<evidence type="ECO:0000259" key="2">
    <source>
        <dbReference type="Pfam" id="PF07238"/>
    </source>
</evidence>
<accession>A0A177MRH1</accession>
<dbReference type="Gene3D" id="2.40.10.220">
    <property type="entry name" value="predicted glycosyltransferase like domains"/>
    <property type="match status" value="1"/>
</dbReference>
<dbReference type="RefSeq" id="WP_064007333.1">
    <property type="nucleotide sequence ID" value="NZ_LUUG01000049.1"/>
</dbReference>
<proteinExistence type="predicted"/>
<comment type="caution">
    <text evidence="3">The sequence shown here is derived from an EMBL/GenBank/DDBJ whole genome shotgun (WGS) entry which is preliminary data.</text>
</comment>
<feature type="domain" description="PilZ" evidence="2">
    <location>
        <begin position="8"/>
        <end position="104"/>
    </location>
</feature>
<dbReference type="Pfam" id="PF07238">
    <property type="entry name" value="PilZ"/>
    <property type="match status" value="1"/>
</dbReference>
<dbReference type="SUPFAM" id="SSF141371">
    <property type="entry name" value="PilZ domain-like"/>
    <property type="match status" value="1"/>
</dbReference>
<sequence>MTFEKSDDKRRFHRIFYHTGAVLTGSGQTYPCKIIDLSLRGCLLDLEQPLVGQADALYSLKFDLSEEISITMEVAATHADANRVGFKCVHIDIDSISSLRRLVELNLGDSELLERELAALGDLAEHADR</sequence>
<keyword evidence="1" id="KW-0547">Nucleotide-binding</keyword>
<dbReference type="EMBL" id="LUUG01000049">
    <property type="protein sequence ID" value="OAI07873.1"/>
    <property type="molecule type" value="Genomic_DNA"/>
</dbReference>
<evidence type="ECO:0000256" key="1">
    <source>
        <dbReference type="PIRNR" id="PIRNR028141"/>
    </source>
</evidence>
<gene>
    <name evidence="3" type="ORF">A1332_00310</name>
</gene>
<evidence type="ECO:0000313" key="4">
    <source>
        <dbReference type="Proteomes" id="UP000078090"/>
    </source>
</evidence>
<evidence type="ECO:0000313" key="3">
    <source>
        <dbReference type="EMBL" id="OAI07873.1"/>
    </source>
</evidence>
<name>A0A177MRH1_METMH</name>
<organism evidence="3 4">
    <name type="scientific">Methylomonas methanica</name>
    <dbReference type="NCBI Taxonomy" id="421"/>
    <lineage>
        <taxon>Bacteria</taxon>
        <taxon>Pseudomonadati</taxon>
        <taxon>Pseudomonadota</taxon>
        <taxon>Gammaproteobacteria</taxon>
        <taxon>Methylococcales</taxon>
        <taxon>Methylococcaceae</taxon>
        <taxon>Methylomonas</taxon>
    </lineage>
</organism>
<dbReference type="Proteomes" id="UP000078090">
    <property type="component" value="Unassembled WGS sequence"/>
</dbReference>
<comment type="subunit">
    <text evidence="1">Monomer in both c-di-GMP-bound and free forms.</text>
</comment>
<comment type="function">
    <text evidence="1">Binds the second messenger bis-(3'-5') cyclic dimeric guanosine monophosphate (c-di-GMP). Can bind two c-di-GMP molecules per monomer. May play a role in bacterial second-messenger regulated processes. Binding to c-di-GMP induces a conformational change of the C- and N-termini resulting in the exposure of a highly negative surface on one side of the protein to a possible effector protein.</text>
</comment>
<reference evidence="3 4" key="1">
    <citation type="submission" date="2016-03" db="EMBL/GenBank/DDBJ databases">
        <authorList>
            <person name="Ploux O."/>
        </authorList>
    </citation>
    <scope>NUCLEOTIDE SEQUENCE [LARGE SCALE GENOMIC DNA]</scope>
    <source>
        <strain evidence="3 4">R-45363</strain>
    </source>
</reference>
<dbReference type="InterPro" id="IPR027021">
    <property type="entry name" value="C-di-GMP_BP_PA4608"/>
</dbReference>
<dbReference type="OrthoDB" id="5298508at2"/>